<reference evidence="2" key="1">
    <citation type="submission" date="2018-11" db="EMBL/GenBank/DDBJ databases">
        <authorList>
            <consortium name="Pathogen Informatics"/>
        </authorList>
    </citation>
    <scope>NUCLEOTIDE SEQUENCE</scope>
</reference>
<comment type="caution">
    <text evidence="2">The sequence shown here is derived from an EMBL/GenBank/DDBJ whole genome shotgun (WGS) entry which is preliminary data.</text>
</comment>
<sequence>MLEPQIAGFRFNGLMLTSFQVFFLLFPIIPPSSLKQVALKTYINHPSLQGIFLSLFIIIVTFFVISIFLLLPMRFRRFS</sequence>
<feature type="transmembrane region" description="Helical" evidence="1">
    <location>
        <begin position="50"/>
        <end position="71"/>
    </location>
</feature>
<keyword evidence="3" id="KW-1185">Reference proteome</keyword>
<accession>A0A448XSH9</accession>
<organism evidence="2 3">
    <name type="scientific">Protopolystoma xenopodis</name>
    <dbReference type="NCBI Taxonomy" id="117903"/>
    <lineage>
        <taxon>Eukaryota</taxon>
        <taxon>Metazoa</taxon>
        <taxon>Spiralia</taxon>
        <taxon>Lophotrochozoa</taxon>
        <taxon>Platyhelminthes</taxon>
        <taxon>Monogenea</taxon>
        <taxon>Polyopisthocotylea</taxon>
        <taxon>Polystomatidea</taxon>
        <taxon>Polystomatidae</taxon>
        <taxon>Protopolystoma</taxon>
    </lineage>
</organism>
<keyword evidence="1" id="KW-1133">Transmembrane helix</keyword>
<evidence type="ECO:0000313" key="3">
    <source>
        <dbReference type="Proteomes" id="UP000784294"/>
    </source>
</evidence>
<gene>
    <name evidence="2" type="ORF">PXEA_LOCUS37331</name>
</gene>
<evidence type="ECO:0000256" key="1">
    <source>
        <dbReference type="SAM" id="Phobius"/>
    </source>
</evidence>
<proteinExistence type="predicted"/>
<keyword evidence="1" id="KW-0812">Transmembrane</keyword>
<name>A0A448XSH9_9PLAT</name>
<keyword evidence="1" id="KW-0472">Membrane</keyword>
<dbReference type="Proteomes" id="UP000784294">
    <property type="component" value="Unassembled WGS sequence"/>
</dbReference>
<evidence type="ECO:0000313" key="2">
    <source>
        <dbReference type="EMBL" id="VEL43891.1"/>
    </source>
</evidence>
<protein>
    <submittedName>
        <fullName evidence="2">Uncharacterized protein</fullName>
    </submittedName>
</protein>
<dbReference type="AlphaFoldDB" id="A0A448XSH9"/>
<dbReference type="EMBL" id="CAAALY010286475">
    <property type="protein sequence ID" value="VEL43891.1"/>
    <property type="molecule type" value="Genomic_DNA"/>
</dbReference>
<feature type="transmembrane region" description="Helical" evidence="1">
    <location>
        <begin position="12"/>
        <end position="30"/>
    </location>
</feature>